<protein>
    <submittedName>
        <fullName evidence="2">Uncharacterized protein</fullName>
    </submittedName>
</protein>
<sequence length="77" mass="8511">MNNLVRPLGHPVSLSVSNWKSAPRLLTTASSLTFSSLCLAFAWTLFVITIERLPAVWFIMFCMSGIVKLSKFAFSTG</sequence>
<proteinExistence type="predicted"/>
<keyword evidence="1" id="KW-1133">Transmembrane helix</keyword>
<reference evidence="2" key="2">
    <citation type="submission" date="2023-05" db="EMBL/GenBank/DDBJ databases">
        <authorList>
            <consortium name="Lawrence Berkeley National Laboratory"/>
            <person name="Steindorff A."/>
            <person name="Hensen N."/>
            <person name="Bonometti L."/>
            <person name="Westerberg I."/>
            <person name="Brannstrom I.O."/>
            <person name="Guillou S."/>
            <person name="Cros-Aarteil S."/>
            <person name="Calhoun S."/>
            <person name="Haridas S."/>
            <person name="Kuo A."/>
            <person name="Mondo S."/>
            <person name="Pangilinan J."/>
            <person name="Riley R."/>
            <person name="Labutti K."/>
            <person name="Andreopoulos B."/>
            <person name="Lipzen A."/>
            <person name="Chen C."/>
            <person name="Yanf M."/>
            <person name="Daum C."/>
            <person name="Ng V."/>
            <person name="Clum A."/>
            <person name="Ohm R."/>
            <person name="Martin F."/>
            <person name="Silar P."/>
            <person name="Natvig D."/>
            <person name="Lalanne C."/>
            <person name="Gautier V."/>
            <person name="Ament-Velasquez S.L."/>
            <person name="Kruys A."/>
            <person name="Hutchinson M.I."/>
            <person name="Powell A.J."/>
            <person name="Barry K."/>
            <person name="Miller A.N."/>
            <person name="Grigoriev I.V."/>
            <person name="Debuchy R."/>
            <person name="Gladieux P."/>
            <person name="Thoren M.H."/>
            <person name="Johannesson H."/>
        </authorList>
    </citation>
    <scope>NUCLEOTIDE SEQUENCE</scope>
    <source>
        <strain evidence="2">PSN309</strain>
    </source>
</reference>
<reference evidence="2" key="1">
    <citation type="journal article" date="2023" name="Mol. Phylogenet. Evol.">
        <title>Genome-scale phylogeny and comparative genomics of the fungal order Sordariales.</title>
        <authorList>
            <person name="Hensen N."/>
            <person name="Bonometti L."/>
            <person name="Westerberg I."/>
            <person name="Brannstrom I.O."/>
            <person name="Guillou S."/>
            <person name="Cros-Aarteil S."/>
            <person name="Calhoun S."/>
            <person name="Haridas S."/>
            <person name="Kuo A."/>
            <person name="Mondo S."/>
            <person name="Pangilinan J."/>
            <person name="Riley R."/>
            <person name="LaButti K."/>
            <person name="Andreopoulos B."/>
            <person name="Lipzen A."/>
            <person name="Chen C."/>
            <person name="Yan M."/>
            <person name="Daum C."/>
            <person name="Ng V."/>
            <person name="Clum A."/>
            <person name="Steindorff A."/>
            <person name="Ohm R.A."/>
            <person name="Martin F."/>
            <person name="Silar P."/>
            <person name="Natvig D.O."/>
            <person name="Lalanne C."/>
            <person name="Gautier V."/>
            <person name="Ament-Velasquez S.L."/>
            <person name="Kruys A."/>
            <person name="Hutchinson M.I."/>
            <person name="Powell A.J."/>
            <person name="Barry K."/>
            <person name="Miller A.N."/>
            <person name="Grigoriev I.V."/>
            <person name="Debuchy R."/>
            <person name="Gladieux P."/>
            <person name="Hiltunen Thoren M."/>
            <person name="Johannesson H."/>
        </authorList>
    </citation>
    <scope>NUCLEOTIDE SEQUENCE</scope>
    <source>
        <strain evidence="2">PSN309</strain>
    </source>
</reference>
<dbReference type="AlphaFoldDB" id="A0AAN6WW63"/>
<keyword evidence="1" id="KW-0472">Membrane</keyword>
<keyword evidence="3" id="KW-1185">Reference proteome</keyword>
<feature type="transmembrane region" description="Helical" evidence="1">
    <location>
        <begin position="55"/>
        <end position="74"/>
    </location>
</feature>
<name>A0AAN6WW63_9PEZI</name>
<organism evidence="2 3">
    <name type="scientific">Podospora australis</name>
    <dbReference type="NCBI Taxonomy" id="1536484"/>
    <lineage>
        <taxon>Eukaryota</taxon>
        <taxon>Fungi</taxon>
        <taxon>Dikarya</taxon>
        <taxon>Ascomycota</taxon>
        <taxon>Pezizomycotina</taxon>
        <taxon>Sordariomycetes</taxon>
        <taxon>Sordariomycetidae</taxon>
        <taxon>Sordariales</taxon>
        <taxon>Podosporaceae</taxon>
        <taxon>Podospora</taxon>
    </lineage>
</organism>
<feature type="transmembrane region" description="Helical" evidence="1">
    <location>
        <begin position="25"/>
        <end position="48"/>
    </location>
</feature>
<evidence type="ECO:0000313" key="2">
    <source>
        <dbReference type="EMBL" id="KAK4189284.1"/>
    </source>
</evidence>
<gene>
    <name evidence="2" type="ORF">QBC35DRAFT_493685</name>
</gene>
<evidence type="ECO:0000256" key="1">
    <source>
        <dbReference type="SAM" id="Phobius"/>
    </source>
</evidence>
<evidence type="ECO:0000313" key="3">
    <source>
        <dbReference type="Proteomes" id="UP001302126"/>
    </source>
</evidence>
<dbReference type="EMBL" id="MU864377">
    <property type="protein sequence ID" value="KAK4189284.1"/>
    <property type="molecule type" value="Genomic_DNA"/>
</dbReference>
<comment type="caution">
    <text evidence="2">The sequence shown here is derived from an EMBL/GenBank/DDBJ whole genome shotgun (WGS) entry which is preliminary data.</text>
</comment>
<keyword evidence="1" id="KW-0812">Transmembrane</keyword>
<accession>A0AAN6WW63</accession>
<dbReference type="Proteomes" id="UP001302126">
    <property type="component" value="Unassembled WGS sequence"/>
</dbReference>